<dbReference type="InterPro" id="IPR014756">
    <property type="entry name" value="Ig_E-set"/>
</dbReference>
<dbReference type="GO" id="GO:0005654">
    <property type="term" value="C:nucleoplasm"/>
    <property type="evidence" value="ECO:0007669"/>
    <property type="project" value="UniProtKB-ARBA"/>
</dbReference>
<feature type="domain" description="RHD" evidence="2">
    <location>
        <begin position="170"/>
        <end position="342"/>
    </location>
</feature>
<dbReference type="PROSITE" id="PS50254">
    <property type="entry name" value="REL_2"/>
    <property type="match status" value="1"/>
</dbReference>
<dbReference type="GO" id="GO:0045087">
    <property type="term" value="P:innate immune response"/>
    <property type="evidence" value="ECO:0007669"/>
    <property type="project" value="TreeGrafter"/>
</dbReference>
<dbReference type="GO" id="GO:0035206">
    <property type="term" value="P:regulation of hemocyte proliferation"/>
    <property type="evidence" value="ECO:0007669"/>
    <property type="project" value="UniProtKB-ARBA"/>
</dbReference>
<dbReference type="InterPro" id="IPR037059">
    <property type="entry name" value="RHD_DNA_bind_dom_sf"/>
</dbReference>
<name>A0A482WJX7_LAOST</name>
<dbReference type="GO" id="GO:0034097">
    <property type="term" value="P:response to cytokine"/>
    <property type="evidence" value="ECO:0007669"/>
    <property type="project" value="TreeGrafter"/>
</dbReference>
<dbReference type="InterPro" id="IPR013783">
    <property type="entry name" value="Ig-like_fold"/>
</dbReference>
<dbReference type="InterPro" id="IPR033926">
    <property type="entry name" value="IPT_NFkappaB"/>
</dbReference>
<dbReference type="InterPro" id="IPR008967">
    <property type="entry name" value="p53-like_TF_DNA-bd_sf"/>
</dbReference>
<evidence type="ECO:0000313" key="3">
    <source>
        <dbReference type="EMBL" id="RZF33783.1"/>
    </source>
</evidence>
<dbReference type="Gene3D" id="2.60.40.10">
    <property type="entry name" value="Immunoglobulins"/>
    <property type="match status" value="1"/>
</dbReference>
<dbReference type="InterPro" id="IPR002909">
    <property type="entry name" value="IPT_dom"/>
</dbReference>
<dbReference type="GO" id="GO:0033554">
    <property type="term" value="P:cellular response to stress"/>
    <property type="evidence" value="ECO:0007669"/>
    <property type="project" value="TreeGrafter"/>
</dbReference>
<dbReference type="GO" id="GO:0002225">
    <property type="term" value="P:positive regulation of antimicrobial peptide production"/>
    <property type="evidence" value="ECO:0007669"/>
    <property type="project" value="UniProtKB-ARBA"/>
</dbReference>
<dbReference type="PANTHER" id="PTHR24169">
    <property type="entry name" value="NUCLEAR FACTOR NF-KAPPA-B PROTEIN"/>
    <property type="match status" value="1"/>
</dbReference>
<dbReference type="EMBL" id="QKKF02033353">
    <property type="protein sequence ID" value="RZF33783.1"/>
    <property type="molecule type" value="Genomic_DNA"/>
</dbReference>
<feature type="compositionally biased region" description="Low complexity" evidence="1">
    <location>
        <begin position="823"/>
        <end position="837"/>
    </location>
</feature>
<dbReference type="AlphaFoldDB" id="A0A482WJX7"/>
<sequence length="903" mass="96856">MDTDIEADGLPSIHISDVIEVIDRDVEPDLSSELRDAEEVVARDLATTEAAATATGVAAEPFAISGVVGHSVATAIAVPTGATVSFGPGGWVRTETDPAWQLPGVTSQLPGVTSQPPGATRQQLPAGSSRRNSAQQRPTGENPPLLVGARGGGVVVGGTAIMNRQVICVITEQPASKALRFRYECEGRSAGSIPGVSSTPENKTYPTIQIENYKGRAVVVVSCVTKDSPYKPHPHSLVGKEGCKHGVCTMEVNTETMALSFANLGIQCIKKKDIDAALNQREKLRIDPFKTGYEHKNQPGSIDLNAVRLCFQVFLEGKVKNQFNVAITPVVSEPIYDKKAMSDLVICKLSEDSAPVIGGKQIILLCEKVAKEDISVRLYEELNNQIVWEGQCDFQTTDVHKQVAITFRTPRYKNIDVTEPILVQIQLVRPSDKAASEPLPFQLTPIQSGRGQLVWSLNRRRKADYRTFASILNTDARLMTNRGGGGGGGERNKVITLDAVGEEMSVENWGKGDGDDDDGKADPDRWKKINDAYAELKKNKRGRMVESGGENIMGGGRVDENVAGFGETSVRNNGGNLLRNDGNIVGDVGKFNGNIVGGNVGKDSGNIVEVNGNVGQFGGNVVEGGKTSENFVADNGNSVGFGGNSGEFIVGPDGTLIEGGNVVVMDGNIQENTRSDVEMIDSNLEANNTEGFTDLLNQVNELDSFCVDGNDFGIYSSLQLAMKNPCEFIDSSAMETAEAYEDIAPPRPTASKPPLPLHQSRIEDKGGVDEEEGGALPPLPPKRVKKGSSPPQKTLPPTPEGTKKLNLFQKLFSSSKRNKSRKNSITSSSSRKPSVTSLISRRSVVGGEEGEGDPEKQQDVALTEAEHYALYTSLAPHATASEFDEMSFYYSPVEGRASNVPVK</sequence>
<protein>
    <recommendedName>
        <fullName evidence="2">RHD domain-containing protein</fullName>
    </recommendedName>
</protein>
<dbReference type="STRING" id="195883.A0A482WJX7"/>
<dbReference type="GO" id="GO:0005737">
    <property type="term" value="C:cytoplasm"/>
    <property type="evidence" value="ECO:0007669"/>
    <property type="project" value="InterPro"/>
</dbReference>
<dbReference type="Proteomes" id="UP000291343">
    <property type="component" value="Unassembled WGS sequence"/>
</dbReference>
<dbReference type="SUPFAM" id="SSF49417">
    <property type="entry name" value="p53-like transcription factors"/>
    <property type="match status" value="1"/>
</dbReference>
<feature type="compositionally biased region" description="Polar residues" evidence="1">
    <location>
        <begin position="104"/>
        <end position="139"/>
    </location>
</feature>
<dbReference type="FunFam" id="2.60.40.340:FF:000006">
    <property type="entry name" value="Dorsal isoform 1-B"/>
    <property type="match status" value="1"/>
</dbReference>
<reference evidence="3 4" key="1">
    <citation type="journal article" date="2017" name="Gigascience">
        <title>Genome sequence of the small brown planthopper, Laodelphax striatellus.</title>
        <authorList>
            <person name="Zhu J."/>
            <person name="Jiang F."/>
            <person name="Wang X."/>
            <person name="Yang P."/>
            <person name="Bao Y."/>
            <person name="Zhao W."/>
            <person name="Wang W."/>
            <person name="Lu H."/>
            <person name="Wang Q."/>
            <person name="Cui N."/>
            <person name="Li J."/>
            <person name="Chen X."/>
            <person name="Luo L."/>
            <person name="Yu J."/>
            <person name="Kang L."/>
            <person name="Cui F."/>
        </authorList>
    </citation>
    <scope>NUCLEOTIDE SEQUENCE [LARGE SCALE GENOMIC DNA]</scope>
    <source>
        <strain evidence="3">Lst14</strain>
    </source>
</reference>
<dbReference type="SMR" id="A0A482WJX7"/>
<dbReference type="Pfam" id="PF00554">
    <property type="entry name" value="RHD_DNA_bind"/>
    <property type="match status" value="1"/>
</dbReference>
<proteinExistence type="predicted"/>
<dbReference type="InterPro" id="IPR011539">
    <property type="entry name" value="RHD_DNA_bind_dom"/>
</dbReference>
<dbReference type="GO" id="GO:0007249">
    <property type="term" value="P:canonical NF-kappaB signal transduction"/>
    <property type="evidence" value="ECO:0007669"/>
    <property type="project" value="TreeGrafter"/>
</dbReference>
<dbReference type="FunFam" id="2.60.40.10:FF:000046">
    <property type="entry name" value="Nuclear factor NF-kappa-B p105 subunit"/>
    <property type="match status" value="1"/>
</dbReference>
<dbReference type="GO" id="GO:0001228">
    <property type="term" value="F:DNA-binding transcription activator activity, RNA polymerase II-specific"/>
    <property type="evidence" value="ECO:0007669"/>
    <property type="project" value="UniProtKB-ARBA"/>
</dbReference>
<dbReference type="GO" id="GO:0000978">
    <property type="term" value="F:RNA polymerase II cis-regulatory region sequence-specific DNA binding"/>
    <property type="evidence" value="ECO:0007669"/>
    <property type="project" value="TreeGrafter"/>
</dbReference>
<dbReference type="InParanoid" id="A0A482WJX7"/>
<keyword evidence="4" id="KW-1185">Reference proteome</keyword>
<dbReference type="Gene3D" id="2.60.40.340">
    <property type="entry name" value="Rel homology domain (RHD), DNA-binding domain"/>
    <property type="match status" value="1"/>
</dbReference>
<dbReference type="PRINTS" id="PR00057">
    <property type="entry name" value="NFKBTNSCPFCT"/>
</dbReference>
<dbReference type="SMART" id="SM00429">
    <property type="entry name" value="IPT"/>
    <property type="match status" value="1"/>
</dbReference>
<dbReference type="SUPFAM" id="SSF81296">
    <property type="entry name" value="E set domains"/>
    <property type="match status" value="1"/>
</dbReference>
<dbReference type="CDD" id="cd01177">
    <property type="entry name" value="IPT_NFkappaB"/>
    <property type="match status" value="1"/>
</dbReference>
<dbReference type="GO" id="GO:0048935">
    <property type="term" value="P:peripheral nervous system neuron development"/>
    <property type="evidence" value="ECO:0007669"/>
    <property type="project" value="UniProtKB-ARBA"/>
</dbReference>
<gene>
    <name evidence="3" type="ORF">LSTR_LSTR014477</name>
</gene>
<dbReference type="FunCoup" id="A0A482WJX7">
    <property type="interactions" value="83"/>
</dbReference>
<dbReference type="InterPro" id="IPR032397">
    <property type="entry name" value="RHD_dimer"/>
</dbReference>
<evidence type="ECO:0000313" key="4">
    <source>
        <dbReference type="Proteomes" id="UP000291343"/>
    </source>
</evidence>
<evidence type="ECO:0000259" key="2">
    <source>
        <dbReference type="PROSITE" id="PS50254"/>
    </source>
</evidence>
<dbReference type="GO" id="GO:0038061">
    <property type="term" value="P:non-canonical NF-kappaB signal transduction"/>
    <property type="evidence" value="ECO:0007669"/>
    <property type="project" value="TreeGrafter"/>
</dbReference>
<dbReference type="InterPro" id="IPR000451">
    <property type="entry name" value="NFkB/Dor"/>
</dbReference>
<dbReference type="Pfam" id="PF16179">
    <property type="entry name" value="RHD_dimer"/>
    <property type="match status" value="1"/>
</dbReference>
<accession>A0A482WJX7</accession>
<organism evidence="3 4">
    <name type="scientific">Laodelphax striatellus</name>
    <name type="common">Small brown planthopper</name>
    <name type="synonym">Delphax striatella</name>
    <dbReference type="NCBI Taxonomy" id="195883"/>
    <lineage>
        <taxon>Eukaryota</taxon>
        <taxon>Metazoa</taxon>
        <taxon>Ecdysozoa</taxon>
        <taxon>Arthropoda</taxon>
        <taxon>Hexapoda</taxon>
        <taxon>Insecta</taxon>
        <taxon>Pterygota</taxon>
        <taxon>Neoptera</taxon>
        <taxon>Paraneoptera</taxon>
        <taxon>Hemiptera</taxon>
        <taxon>Auchenorrhyncha</taxon>
        <taxon>Fulgoroidea</taxon>
        <taxon>Delphacidae</taxon>
        <taxon>Criomorphinae</taxon>
        <taxon>Laodelphax</taxon>
    </lineage>
</organism>
<dbReference type="GO" id="GO:0008063">
    <property type="term" value="P:Toll signaling pathway"/>
    <property type="evidence" value="ECO:0007669"/>
    <property type="project" value="UniProtKB-ARBA"/>
</dbReference>
<comment type="caution">
    <text evidence="3">The sequence shown here is derived from an EMBL/GenBank/DDBJ whole genome shotgun (WGS) entry which is preliminary data.</text>
</comment>
<dbReference type="PANTHER" id="PTHR24169:SF25">
    <property type="entry name" value="DORSAL-RELATED IMMUNITY FACTOR DIF-RELATED"/>
    <property type="match status" value="1"/>
</dbReference>
<feature type="region of interest" description="Disordered" evidence="1">
    <location>
        <begin position="95"/>
        <end position="146"/>
    </location>
</feature>
<dbReference type="InterPro" id="IPR030492">
    <property type="entry name" value="RHD_CS"/>
</dbReference>
<dbReference type="PROSITE" id="PS01204">
    <property type="entry name" value="REL_1"/>
    <property type="match status" value="1"/>
</dbReference>
<evidence type="ECO:0000256" key="1">
    <source>
        <dbReference type="SAM" id="MobiDB-lite"/>
    </source>
</evidence>
<feature type="region of interest" description="Disordered" evidence="1">
    <location>
        <begin position="766"/>
        <end position="860"/>
    </location>
</feature>
<dbReference type="OrthoDB" id="7881762at2759"/>